<evidence type="ECO:0000313" key="9">
    <source>
        <dbReference type="Proteomes" id="UP000308530"/>
    </source>
</evidence>
<evidence type="ECO:0000256" key="3">
    <source>
        <dbReference type="ARBA" id="ARBA00023052"/>
    </source>
</evidence>
<geneLocation type="plasmid" evidence="8 9">
    <name>pPRADMK78_01</name>
</geneLocation>
<protein>
    <recommendedName>
        <fullName evidence="4">2-oxoisovalerate dehydrogenase subunit alpha</fullName>
        <ecNumber evidence="4">1.2.4.4</ecNumber>
    </recommendedName>
    <alternativeName>
        <fullName evidence="4">Branched-chain alpha-keto acid dehydrogenase E1 component alpha chain</fullName>
    </alternativeName>
</protein>
<evidence type="ECO:0000256" key="2">
    <source>
        <dbReference type="ARBA" id="ARBA00023002"/>
    </source>
</evidence>
<comment type="cofactor">
    <cofactor evidence="1 4">
        <name>thiamine diphosphate</name>
        <dbReference type="ChEBI" id="CHEBI:58937"/>
    </cofactor>
</comment>
<comment type="catalytic activity">
    <reaction evidence="4">
        <text>N(6)-[(R)-lipoyl]-L-lysyl-[protein] + 3-methyl-2-oxobutanoate + H(+) = N(6)-[(R)-S(8)-2-methylpropanoyldihydrolipoyl]-L-lysyl-[protein] + CO2</text>
        <dbReference type="Rhea" id="RHEA:13457"/>
        <dbReference type="Rhea" id="RHEA-COMP:10474"/>
        <dbReference type="Rhea" id="RHEA-COMP:10497"/>
        <dbReference type="ChEBI" id="CHEBI:11851"/>
        <dbReference type="ChEBI" id="CHEBI:15378"/>
        <dbReference type="ChEBI" id="CHEBI:16526"/>
        <dbReference type="ChEBI" id="CHEBI:83099"/>
        <dbReference type="ChEBI" id="CHEBI:83142"/>
        <dbReference type="EC" id="1.2.4.4"/>
    </reaction>
</comment>
<dbReference type="InterPro" id="IPR029061">
    <property type="entry name" value="THDP-binding"/>
</dbReference>
<dbReference type="Gene3D" id="3.40.50.970">
    <property type="match status" value="1"/>
</dbReference>
<dbReference type="PANTHER" id="PTHR43380">
    <property type="entry name" value="2-OXOISOVALERATE DEHYDROGENASE SUBUNIT ALPHA, MITOCHONDRIAL"/>
    <property type="match status" value="1"/>
</dbReference>
<comment type="function">
    <text evidence="4">The branched-chain alpha-keto dehydrogenase complex catalyzes the overall conversion of alpha-keto acids to acyl-CoA and CO(2). It contains multiple copies of three enzymatic components: branched-chain alpha-keto acid decarboxylase (E1), lipoamide acyltransferase (E2) and lipoamide dehydrogenase (E3).</text>
</comment>
<dbReference type="InterPro" id="IPR001017">
    <property type="entry name" value="DH_E1"/>
</dbReference>
<keyword evidence="3 4" id="KW-0786">Thiamine pyrophosphate</keyword>
<keyword evidence="2 4" id="KW-0560">Oxidoreductase</keyword>
<comment type="similarity">
    <text evidence="4">Belongs to the BCKDHA family.</text>
</comment>
<dbReference type="InterPro" id="IPR022593">
    <property type="entry name" value="Oxoisoval_DH_suAlpha_N_dom"/>
</dbReference>
<dbReference type="EMBL" id="CP058351">
    <property type="protein sequence ID" value="QLF71943.1"/>
    <property type="molecule type" value="Genomic_DNA"/>
</dbReference>
<evidence type="ECO:0000256" key="5">
    <source>
        <dbReference type="SAM" id="MobiDB-lite"/>
    </source>
</evidence>
<evidence type="ECO:0000256" key="1">
    <source>
        <dbReference type="ARBA" id="ARBA00001964"/>
    </source>
</evidence>
<dbReference type="Proteomes" id="UP000308530">
    <property type="component" value="Plasmid pPRADMK78_01"/>
</dbReference>
<feature type="domain" description="Dehydrogenase E1 component" evidence="6">
    <location>
        <begin position="84"/>
        <end position="379"/>
    </location>
</feature>
<dbReference type="Pfam" id="PF12573">
    <property type="entry name" value="OxoDH_E1alpha_N"/>
    <property type="match status" value="1"/>
</dbReference>
<proteinExistence type="inferred from homology"/>
<evidence type="ECO:0000259" key="7">
    <source>
        <dbReference type="Pfam" id="PF12573"/>
    </source>
</evidence>
<reference evidence="8 9" key="1">
    <citation type="submission" date="2020-06" db="EMBL/GenBank/DDBJ databases">
        <title>Genome sequence of Rhizobium sp strain ADMK78.</title>
        <authorList>
            <person name="Rahi P."/>
        </authorList>
    </citation>
    <scope>NUCLEOTIDE SEQUENCE [LARGE SCALE GENOMIC DNA]</scope>
    <source>
        <strain evidence="8 9">ADMK78</strain>
        <plasmid evidence="8 9">pPRADMK78_01</plasmid>
    </source>
</reference>
<sequence length="410" mass="45313">MTEPMRLSLHVPEPAVRPGDQPDFSNVTIPKAGSVPRPPVDADPETIRDLAYSIIRVLNRQGEAVGPWAGLLSDEDLLTGLRNMMRLRAFDQRMLMAQRQGKTSFYMQHLGEEAVSCAFRKALQKGDMNFPTYRQAGLLIADDYPLVTMMNQIFSNAKDPLHGRQLPVLYSSKEHGFFTISGNLATQYIQAVGWAMASAIKGDTKIAAAWIGDGSTAESDFHSALVFASTYKAPVILNIVNNQWAISTFQGIARGGSGTFAARGLGFGIPALRVDGNDYLAVHAVARWATERARRNLGPTLIEYVTYRAGAHSTSDDPSAYRPKTESEVWPLGDPILRLKNHLIQRGVWSDERHRQAEAEVLDEVIQAQKEAESNGTLHTGGKPSVRDIFEGVYAEMPPHIRRQRQKAGY</sequence>
<organism evidence="8 9">
    <name type="scientific">Peteryoungia desertarenae</name>
    <dbReference type="NCBI Taxonomy" id="1813451"/>
    <lineage>
        <taxon>Bacteria</taxon>
        <taxon>Pseudomonadati</taxon>
        <taxon>Pseudomonadota</taxon>
        <taxon>Alphaproteobacteria</taxon>
        <taxon>Hyphomicrobiales</taxon>
        <taxon>Rhizobiaceae</taxon>
        <taxon>Peteryoungia</taxon>
    </lineage>
</organism>
<dbReference type="Pfam" id="PF00676">
    <property type="entry name" value="E1_dh"/>
    <property type="match status" value="1"/>
</dbReference>
<evidence type="ECO:0000256" key="4">
    <source>
        <dbReference type="RuleBase" id="RU365014"/>
    </source>
</evidence>
<dbReference type="EC" id="1.2.4.4" evidence="4"/>
<evidence type="ECO:0000313" key="8">
    <source>
        <dbReference type="EMBL" id="QLF71943.1"/>
    </source>
</evidence>
<feature type="domain" description="2-oxoisovalerate dehydrogenase E1 alpha subunit N-terminal" evidence="7">
    <location>
        <begin position="7"/>
        <end position="45"/>
    </location>
</feature>
<dbReference type="CDD" id="cd02000">
    <property type="entry name" value="TPP_E1_PDC_ADC_BCADC"/>
    <property type="match status" value="1"/>
</dbReference>
<dbReference type="InterPro" id="IPR050771">
    <property type="entry name" value="Alpha-ketoacid_DH_E1_comp"/>
</dbReference>
<name>A0ABX6QTQ3_9HYPH</name>
<evidence type="ECO:0000259" key="6">
    <source>
        <dbReference type="Pfam" id="PF00676"/>
    </source>
</evidence>
<feature type="region of interest" description="Disordered" evidence="5">
    <location>
        <begin position="1"/>
        <end position="42"/>
    </location>
</feature>
<gene>
    <name evidence="8" type="ORF">FE840_020305</name>
</gene>
<dbReference type="SUPFAM" id="SSF52518">
    <property type="entry name" value="Thiamin diphosphate-binding fold (THDP-binding)"/>
    <property type="match status" value="1"/>
</dbReference>
<keyword evidence="9" id="KW-1185">Reference proteome</keyword>
<dbReference type="PANTHER" id="PTHR43380:SF1">
    <property type="entry name" value="2-OXOISOVALERATE DEHYDROGENASE SUBUNIT ALPHA, MITOCHONDRIAL"/>
    <property type="match status" value="1"/>
</dbReference>
<dbReference type="RefSeq" id="WP_138287624.1">
    <property type="nucleotide sequence ID" value="NZ_CP058351.1"/>
</dbReference>
<accession>A0ABX6QTQ3</accession>
<keyword evidence="8" id="KW-0614">Plasmid</keyword>